<sequence length="283" mass="32498">MDASATDENEATKKQDLEKRLDECSCKIDDLGALPTIDRMYFAWPQHRLTKELEKVKKQLKQVANINPKVQDEYNVKLRMLADADKRLDELQRVKSSIQTLLNNLEIQRNDTVRRTFESVNNNFGQIFQRFVPGGKGNLILNSRNMEGQKNESDTMDRYVGLGIEVSFVGSKAKMSEMNQLSGGQKTVVAVALIFAIQQFKPAPFYLFDEIDQALDERYRVSLADQIHEMSRSSQFITTTFRKELLAHAAKLYGVWCRNKVSYISEVPKNQAYDFITDAEVHE</sequence>
<dbReference type="EMBL" id="KE524860">
    <property type="protein sequence ID" value="KFB38018.1"/>
    <property type="molecule type" value="Genomic_DNA"/>
</dbReference>
<name>A0A084VJ74_ANOSI</name>
<feature type="coiled-coil region" evidence="1">
    <location>
        <begin position="14"/>
        <end position="111"/>
    </location>
</feature>
<dbReference type="AlphaFoldDB" id="A0A084VJ74"/>
<reference evidence="3 5" key="1">
    <citation type="journal article" date="2014" name="BMC Genomics">
        <title>Genome sequence of Anopheles sinensis provides insight into genetics basis of mosquito competence for malaria parasites.</title>
        <authorList>
            <person name="Zhou D."/>
            <person name="Zhang D."/>
            <person name="Ding G."/>
            <person name="Shi L."/>
            <person name="Hou Q."/>
            <person name="Ye Y."/>
            <person name="Xu Y."/>
            <person name="Zhou H."/>
            <person name="Xiong C."/>
            <person name="Li S."/>
            <person name="Yu J."/>
            <person name="Hong S."/>
            <person name="Yu X."/>
            <person name="Zou P."/>
            <person name="Chen C."/>
            <person name="Chang X."/>
            <person name="Wang W."/>
            <person name="Lv Y."/>
            <person name="Sun Y."/>
            <person name="Ma L."/>
            <person name="Shen B."/>
            <person name="Zhu C."/>
        </authorList>
    </citation>
    <scope>NUCLEOTIDE SEQUENCE [LARGE SCALE GENOMIC DNA]</scope>
</reference>
<dbReference type="InterPro" id="IPR027417">
    <property type="entry name" value="P-loop_NTPase"/>
</dbReference>
<dbReference type="PANTHER" id="PTHR43977">
    <property type="entry name" value="STRUCTURAL MAINTENANCE OF CHROMOSOMES PROTEIN 3"/>
    <property type="match status" value="1"/>
</dbReference>
<dbReference type="Gene3D" id="3.40.50.300">
    <property type="entry name" value="P-loop containing nucleotide triphosphate hydrolases"/>
    <property type="match status" value="1"/>
</dbReference>
<feature type="domain" description="RecF/RecN/SMC N-terminal" evidence="2">
    <location>
        <begin position="61"/>
        <end position="260"/>
    </location>
</feature>
<dbReference type="Pfam" id="PF02463">
    <property type="entry name" value="SMC_N"/>
    <property type="match status" value="1"/>
</dbReference>
<keyword evidence="5" id="KW-1185">Reference proteome</keyword>
<evidence type="ECO:0000313" key="4">
    <source>
        <dbReference type="EnsemblMetazoa" id="ASIC005285-PA"/>
    </source>
</evidence>
<organism evidence="3">
    <name type="scientific">Anopheles sinensis</name>
    <name type="common">Mosquito</name>
    <dbReference type="NCBI Taxonomy" id="74873"/>
    <lineage>
        <taxon>Eukaryota</taxon>
        <taxon>Metazoa</taxon>
        <taxon>Ecdysozoa</taxon>
        <taxon>Arthropoda</taxon>
        <taxon>Hexapoda</taxon>
        <taxon>Insecta</taxon>
        <taxon>Pterygota</taxon>
        <taxon>Neoptera</taxon>
        <taxon>Endopterygota</taxon>
        <taxon>Diptera</taxon>
        <taxon>Nematocera</taxon>
        <taxon>Culicoidea</taxon>
        <taxon>Culicidae</taxon>
        <taxon>Anophelinae</taxon>
        <taxon>Anopheles</taxon>
    </lineage>
</organism>
<protein>
    <submittedName>
        <fullName evidence="4">SMC_N domain-containing protein</fullName>
    </submittedName>
    <submittedName>
        <fullName evidence="3">Structural maintenance of chromosomes protein 3-like isoform X2</fullName>
    </submittedName>
</protein>
<dbReference type="VEuPathDB" id="VectorBase:ASIC005285"/>
<dbReference type="EMBL" id="ATLV01013474">
    <property type="status" value="NOT_ANNOTATED_CDS"/>
    <property type="molecule type" value="Genomic_DNA"/>
</dbReference>
<accession>A0A084VJ74</accession>
<evidence type="ECO:0000256" key="1">
    <source>
        <dbReference type="SAM" id="Coils"/>
    </source>
</evidence>
<evidence type="ECO:0000313" key="5">
    <source>
        <dbReference type="Proteomes" id="UP000030765"/>
    </source>
</evidence>
<proteinExistence type="predicted"/>
<dbReference type="SUPFAM" id="SSF52540">
    <property type="entry name" value="P-loop containing nucleoside triphosphate hydrolases"/>
    <property type="match status" value="1"/>
</dbReference>
<dbReference type="OrthoDB" id="431497at2759"/>
<dbReference type="Proteomes" id="UP000030765">
    <property type="component" value="Unassembled WGS sequence"/>
</dbReference>
<evidence type="ECO:0000313" key="3">
    <source>
        <dbReference type="EMBL" id="KFB38018.1"/>
    </source>
</evidence>
<dbReference type="STRING" id="74873.A0A084VJ74"/>
<evidence type="ECO:0000259" key="2">
    <source>
        <dbReference type="Pfam" id="PF02463"/>
    </source>
</evidence>
<dbReference type="EnsemblMetazoa" id="ASIC005285-RA">
    <property type="protein sequence ID" value="ASIC005285-PA"/>
    <property type="gene ID" value="ASIC005285"/>
</dbReference>
<dbReference type="InterPro" id="IPR003395">
    <property type="entry name" value="RecF/RecN/SMC_N"/>
</dbReference>
<dbReference type="OMA" id="HTANIGH"/>
<reference evidence="4" key="2">
    <citation type="submission" date="2020-05" db="UniProtKB">
        <authorList>
            <consortium name="EnsemblMetazoa"/>
        </authorList>
    </citation>
    <scope>IDENTIFICATION</scope>
</reference>
<gene>
    <name evidence="3" type="ORF">ZHAS_00005285</name>
</gene>
<keyword evidence="1" id="KW-0175">Coiled coil</keyword>
<dbReference type="VEuPathDB" id="VectorBase:ASIS002524"/>